<dbReference type="InterPro" id="IPR023346">
    <property type="entry name" value="Lysozyme-like_dom_sf"/>
</dbReference>
<reference evidence="3 4" key="1">
    <citation type="journal article" date="2016" name="Nat. Commun.">
        <title>Thousands of microbial genomes shed light on interconnected biogeochemical processes in an aquifer system.</title>
        <authorList>
            <person name="Anantharaman K."/>
            <person name="Brown C.T."/>
            <person name="Hug L.A."/>
            <person name="Sharon I."/>
            <person name="Castelle C.J."/>
            <person name="Probst A.J."/>
            <person name="Thomas B.C."/>
            <person name="Singh A."/>
            <person name="Wilkins M.J."/>
            <person name="Karaoz U."/>
            <person name="Brodie E.L."/>
            <person name="Williams K.H."/>
            <person name="Hubbard S.S."/>
            <person name="Banfield J.F."/>
        </authorList>
    </citation>
    <scope>NUCLEOTIDE SEQUENCE [LARGE SCALE GENOMIC DNA]</scope>
</reference>
<keyword evidence="1" id="KW-1133">Transmembrane helix</keyword>
<protein>
    <recommendedName>
        <fullName evidence="2">Transglycosylase SLT domain-containing protein</fullName>
    </recommendedName>
</protein>
<dbReference type="PANTHER" id="PTHR37423:SF2">
    <property type="entry name" value="MEMBRANE-BOUND LYTIC MUREIN TRANSGLYCOSYLASE C"/>
    <property type="match status" value="1"/>
</dbReference>
<dbReference type="AlphaFoldDB" id="A0A1F5WUW0"/>
<dbReference type="InterPro" id="IPR008258">
    <property type="entry name" value="Transglycosylase_SLT_dom_1"/>
</dbReference>
<dbReference type="Gene3D" id="1.10.530.10">
    <property type="match status" value="1"/>
</dbReference>
<name>A0A1F5WUW0_9BACT</name>
<evidence type="ECO:0000313" key="3">
    <source>
        <dbReference type="EMBL" id="OGF79438.1"/>
    </source>
</evidence>
<proteinExistence type="predicted"/>
<keyword evidence="1" id="KW-0472">Membrane</keyword>
<evidence type="ECO:0000313" key="4">
    <source>
        <dbReference type="Proteomes" id="UP000178425"/>
    </source>
</evidence>
<feature type="domain" description="Transglycosylase SLT" evidence="2">
    <location>
        <begin position="75"/>
        <end position="172"/>
    </location>
</feature>
<dbReference type="Pfam" id="PF01464">
    <property type="entry name" value="SLT"/>
    <property type="match status" value="1"/>
</dbReference>
<sequence>MEFRKMFKYSCIFSFIFLAWVIAGMTYFLLNRHAQLKAASKNTAVTASQKSAAIKQPVKKITASKSDACDKFQTAINAASKTERVAPTVIRAIIKIESSCKANAKGKSGEIGLMQIKPRTAKGLGADPSKLFQPAYNIKTGTKLLSQLNSRFDSWESTVLAYNRGPNEAKKLMENGLRPHEHWHVKKFVRQHKIELGLKR</sequence>
<organism evidence="3 4">
    <name type="scientific">Candidatus Giovannonibacteria bacterium RIFCSPHIGHO2_02_43_13</name>
    <dbReference type="NCBI Taxonomy" id="1798330"/>
    <lineage>
        <taxon>Bacteria</taxon>
        <taxon>Candidatus Giovannoniibacteriota</taxon>
    </lineage>
</organism>
<dbReference type="PANTHER" id="PTHR37423">
    <property type="entry name" value="SOLUBLE LYTIC MUREIN TRANSGLYCOSYLASE-RELATED"/>
    <property type="match status" value="1"/>
</dbReference>
<gene>
    <name evidence="3" type="ORF">A2W54_01685</name>
</gene>
<accession>A0A1F5WUW0</accession>
<dbReference type="SUPFAM" id="SSF53955">
    <property type="entry name" value="Lysozyme-like"/>
    <property type="match status" value="1"/>
</dbReference>
<evidence type="ECO:0000256" key="1">
    <source>
        <dbReference type="SAM" id="Phobius"/>
    </source>
</evidence>
<keyword evidence="1" id="KW-0812">Transmembrane</keyword>
<evidence type="ECO:0000259" key="2">
    <source>
        <dbReference type="Pfam" id="PF01464"/>
    </source>
</evidence>
<dbReference type="Proteomes" id="UP000178425">
    <property type="component" value="Unassembled WGS sequence"/>
</dbReference>
<dbReference type="EMBL" id="MFHI01000002">
    <property type="protein sequence ID" value="OGF79438.1"/>
    <property type="molecule type" value="Genomic_DNA"/>
</dbReference>
<feature type="transmembrane region" description="Helical" evidence="1">
    <location>
        <begin position="12"/>
        <end position="30"/>
    </location>
</feature>
<comment type="caution">
    <text evidence="3">The sequence shown here is derived from an EMBL/GenBank/DDBJ whole genome shotgun (WGS) entry which is preliminary data.</text>
</comment>